<dbReference type="SUPFAM" id="SSF55666">
    <property type="entry name" value="Ribonuclease PH domain 2-like"/>
    <property type="match status" value="1"/>
</dbReference>
<reference evidence="10 11" key="1">
    <citation type="journal article" date="2013" name="Curr. Biol.">
        <title>The Genome of the Foraminiferan Reticulomyxa filosa.</title>
        <authorList>
            <person name="Glockner G."/>
            <person name="Hulsmann N."/>
            <person name="Schleicher M."/>
            <person name="Noegel A.A."/>
            <person name="Eichinger L."/>
            <person name="Gallinger C."/>
            <person name="Pawlowski J."/>
            <person name="Sierra R."/>
            <person name="Euteneuer U."/>
            <person name="Pillet L."/>
            <person name="Moustafa A."/>
            <person name="Platzer M."/>
            <person name="Groth M."/>
            <person name="Szafranski K."/>
            <person name="Schliwa M."/>
        </authorList>
    </citation>
    <scope>NUCLEOTIDE SEQUENCE [LARGE SCALE GENOMIC DNA]</scope>
</reference>
<dbReference type="GO" id="GO:0071038">
    <property type="term" value="P:TRAMP-dependent tRNA surveillance pathway"/>
    <property type="evidence" value="ECO:0007669"/>
    <property type="project" value="TreeGrafter"/>
</dbReference>
<proteinExistence type="inferred from homology"/>
<dbReference type="GO" id="GO:0071028">
    <property type="term" value="P:nuclear mRNA surveillance"/>
    <property type="evidence" value="ECO:0007669"/>
    <property type="project" value="TreeGrafter"/>
</dbReference>
<dbReference type="InterPro" id="IPR050590">
    <property type="entry name" value="Exosome_comp_Rrp42_subfam"/>
</dbReference>
<evidence type="ECO:0000256" key="5">
    <source>
        <dbReference type="ARBA" id="ARBA00022835"/>
    </source>
</evidence>
<evidence type="ECO:0000256" key="7">
    <source>
        <dbReference type="ARBA" id="ARBA00023242"/>
    </source>
</evidence>
<dbReference type="GO" id="GO:0000467">
    <property type="term" value="P:exonucleolytic trimming to generate mature 3'-end of 5.8S rRNA from tricistronic rRNA transcript (SSU-rRNA, 5.8S rRNA, LSU-rRNA)"/>
    <property type="evidence" value="ECO:0007669"/>
    <property type="project" value="TreeGrafter"/>
</dbReference>
<feature type="transmembrane region" description="Helical" evidence="8">
    <location>
        <begin position="143"/>
        <end position="166"/>
    </location>
</feature>
<dbReference type="PANTHER" id="PTHR11097:SF9">
    <property type="entry name" value="EXOSOME COMPLEX COMPONENT RRP43"/>
    <property type="match status" value="1"/>
</dbReference>
<evidence type="ECO:0000256" key="2">
    <source>
        <dbReference type="ARBA" id="ARBA00006678"/>
    </source>
</evidence>
<sequence>MWCDVYVCAVEIPEVEINKDGIVIIDNESQKNASHRLPLAFNVYPFTCGILDNRLLCDPTQDESELLSGLITIVLNDNMELVHLHKPGGQSVSSQQLQKCLTMAEERALVLKKLFQSDSLTSTSSRPSQQNVLSDPQHKKKDLLFHSFFTIFHPIFCLYVFLLIVIPLTLISPFVKVCYSTIKKLHSCNLQVVDIQKKCRLWECLDNANLFHVIVCVTEKNLIIFFLASPLFTSKIQSRMREKRRRTINSKNTPKMLKK</sequence>
<dbReference type="InterPro" id="IPR015847">
    <property type="entry name" value="ExoRNase_PH_dom2"/>
</dbReference>
<keyword evidence="8" id="KW-0812">Transmembrane</keyword>
<dbReference type="GO" id="GO:0034475">
    <property type="term" value="P:U4 snRNA 3'-end processing"/>
    <property type="evidence" value="ECO:0007669"/>
    <property type="project" value="TreeGrafter"/>
</dbReference>
<accession>X6P4I2</accession>
<comment type="subcellular location">
    <subcellularLocation>
        <location evidence="1">Nucleus</location>
        <location evidence="1">Nucleolus</location>
    </subcellularLocation>
</comment>
<dbReference type="GO" id="GO:0034473">
    <property type="term" value="P:U1 snRNA 3'-end processing"/>
    <property type="evidence" value="ECO:0007669"/>
    <property type="project" value="TreeGrafter"/>
</dbReference>
<organism evidence="10 11">
    <name type="scientific">Reticulomyxa filosa</name>
    <dbReference type="NCBI Taxonomy" id="46433"/>
    <lineage>
        <taxon>Eukaryota</taxon>
        <taxon>Sar</taxon>
        <taxon>Rhizaria</taxon>
        <taxon>Retaria</taxon>
        <taxon>Foraminifera</taxon>
        <taxon>Monothalamids</taxon>
        <taxon>Reticulomyxidae</taxon>
        <taxon>Reticulomyxa</taxon>
    </lineage>
</organism>
<dbReference type="PANTHER" id="PTHR11097">
    <property type="entry name" value="EXOSOME COMPLEX EXONUCLEASE RIBOSOMAL RNA PROCESSING PROTEIN"/>
    <property type="match status" value="1"/>
</dbReference>
<evidence type="ECO:0000256" key="8">
    <source>
        <dbReference type="SAM" id="Phobius"/>
    </source>
</evidence>
<name>X6P4I2_RETFI</name>
<keyword evidence="11" id="KW-1185">Reference proteome</keyword>
<keyword evidence="6" id="KW-0694">RNA-binding</keyword>
<dbReference type="AlphaFoldDB" id="X6P4I2"/>
<feature type="transmembrane region" description="Helical" evidence="8">
    <location>
        <begin position="210"/>
        <end position="233"/>
    </location>
</feature>
<dbReference type="InterPro" id="IPR027408">
    <property type="entry name" value="PNPase/RNase_PH_dom_sf"/>
</dbReference>
<dbReference type="OrthoDB" id="45882at2759"/>
<evidence type="ECO:0000259" key="9">
    <source>
        <dbReference type="Pfam" id="PF03725"/>
    </source>
</evidence>
<dbReference type="InterPro" id="IPR036345">
    <property type="entry name" value="ExoRNase_PH_dom2_sf"/>
</dbReference>
<dbReference type="GO" id="GO:0000177">
    <property type="term" value="C:cytoplasmic exosome (RNase complex)"/>
    <property type="evidence" value="ECO:0007669"/>
    <property type="project" value="TreeGrafter"/>
</dbReference>
<evidence type="ECO:0000313" key="11">
    <source>
        <dbReference type="Proteomes" id="UP000023152"/>
    </source>
</evidence>
<dbReference type="Proteomes" id="UP000023152">
    <property type="component" value="Unassembled WGS sequence"/>
</dbReference>
<dbReference type="GO" id="GO:0035925">
    <property type="term" value="F:mRNA 3'-UTR AU-rich region binding"/>
    <property type="evidence" value="ECO:0007669"/>
    <property type="project" value="TreeGrafter"/>
</dbReference>
<dbReference type="GO" id="GO:0016075">
    <property type="term" value="P:rRNA catabolic process"/>
    <property type="evidence" value="ECO:0007669"/>
    <property type="project" value="TreeGrafter"/>
</dbReference>
<dbReference type="GO" id="GO:0000176">
    <property type="term" value="C:nuclear exosome (RNase complex)"/>
    <property type="evidence" value="ECO:0007669"/>
    <property type="project" value="TreeGrafter"/>
</dbReference>
<dbReference type="EMBL" id="ASPP01003782">
    <property type="protein sequence ID" value="ETO32979.1"/>
    <property type="molecule type" value="Genomic_DNA"/>
</dbReference>
<keyword evidence="3" id="KW-0963">Cytoplasm</keyword>
<feature type="domain" description="Exoribonuclease phosphorolytic" evidence="9">
    <location>
        <begin position="46"/>
        <end position="106"/>
    </location>
</feature>
<keyword evidence="7" id="KW-0539">Nucleus</keyword>
<dbReference type="Gene3D" id="3.30.230.70">
    <property type="entry name" value="GHMP Kinase, N-terminal domain"/>
    <property type="match status" value="1"/>
</dbReference>
<keyword evidence="4" id="KW-0698">rRNA processing</keyword>
<gene>
    <name evidence="10" type="ORF">RFI_04129</name>
</gene>
<keyword evidence="5" id="KW-0271">Exosome</keyword>
<dbReference type="GO" id="GO:0034476">
    <property type="term" value="P:U5 snRNA 3'-end processing"/>
    <property type="evidence" value="ECO:0007669"/>
    <property type="project" value="TreeGrafter"/>
</dbReference>
<dbReference type="GO" id="GO:0071035">
    <property type="term" value="P:nuclear polyadenylation-dependent rRNA catabolic process"/>
    <property type="evidence" value="ECO:0007669"/>
    <property type="project" value="TreeGrafter"/>
</dbReference>
<evidence type="ECO:0000256" key="4">
    <source>
        <dbReference type="ARBA" id="ARBA00022552"/>
    </source>
</evidence>
<dbReference type="Pfam" id="PF03725">
    <property type="entry name" value="RNase_PH_C"/>
    <property type="match status" value="1"/>
</dbReference>
<protein>
    <recommendedName>
        <fullName evidence="9">Exoribonuclease phosphorolytic domain-containing protein</fullName>
    </recommendedName>
</protein>
<evidence type="ECO:0000256" key="6">
    <source>
        <dbReference type="ARBA" id="ARBA00022884"/>
    </source>
</evidence>
<comment type="caution">
    <text evidence="10">The sequence shown here is derived from an EMBL/GenBank/DDBJ whole genome shotgun (WGS) entry which is preliminary data.</text>
</comment>
<comment type="similarity">
    <text evidence="2">Belongs to the RNase PH family.</text>
</comment>
<evidence type="ECO:0000256" key="1">
    <source>
        <dbReference type="ARBA" id="ARBA00004604"/>
    </source>
</evidence>
<evidence type="ECO:0000256" key="3">
    <source>
        <dbReference type="ARBA" id="ARBA00022490"/>
    </source>
</evidence>
<keyword evidence="8" id="KW-1133">Transmembrane helix</keyword>
<evidence type="ECO:0000313" key="10">
    <source>
        <dbReference type="EMBL" id="ETO32979.1"/>
    </source>
</evidence>
<keyword evidence="8" id="KW-0472">Membrane</keyword>
<dbReference type="GO" id="GO:0005730">
    <property type="term" value="C:nucleolus"/>
    <property type="evidence" value="ECO:0007669"/>
    <property type="project" value="UniProtKB-SubCell"/>
</dbReference>